<dbReference type="Proteomes" id="UP000322499">
    <property type="component" value="Unassembled WGS sequence"/>
</dbReference>
<feature type="transmembrane region" description="Helical" evidence="2">
    <location>
        <begin position="368"/>
        <end position="388"/>
    </location>
</feature>
<dbReference type="AlphaFoldDB" id="A0A5S5CVS1"/>
<feature type="region of interest" description="Disordered" evidence="1">
    <location>
        <begin position="1"/>
        <end position="28"/>
    </location>
</feature>
<name>A0A5S5CVS1_9ACTN</name>
<dbReference type="Gene3D" id="1.10.510.10">
    <property type="entry name" value="Transferase(Phosphotransferase) domain 1"/>
    <property type="match status" value="1"/>
</dbReference>
<dbReference type="Gene3D" id="2.60.120.260">
    <property type="entry name" value="Galactose-binding domain-like"/>
    <property type="match status" value="1"/>
</dbReference>
<organism evidence="4 5">
    <name type="scientific">Blastococcus xanthinilyticus</name>
    <dbReference type="NCBI Taxonomy" id="1564164"/>
    <lineage>
        <taxon>Bacteria</taxon>
        <taxon>Bacillati</taxon>
        <taxon>Actinomycetota</taxon>
        <taxon>Actinomycetes</taxon>
        <taxon>Geodermatophilales</taxon>
        <taxon>Geodermatophilaceae</taxon>
        <taxon>Blastococcus</taxon>
    </lineage>
</organism>
<evidence type="ECO:0000256" key="1">
    <source>
        <dbReference type="SAM" id="MobiDB-lite"/>
    </source>
</evidence>
<evidence type="ECO:0000256" key="2">
    <source>
        <dbReference type="SAM" id="Phobius"/>
    </source>
</evidence>
<feature type="domain" description="F5/8 type C" evidence="3">
    <location>
        <begin position="411"/>
        <end position="573"/>
    </location>
</feature>
<protein>
    <recommendedName>
        <fullName evidence="3">F5/8 type C domain-containing protein</fullName>
    </recommendedName>
</protein>
<feature type="region of interest" description="Disordered" evidence="1">
    <location>
        <begin position="399"/>
        <end position="429"/>
    </location>
</feature>
<dbReference type="Gene3D" id="3.30.200.20">
    <property type="entry name" value="Phosphorylase Kinase, domain 1"/>
    <property type="match status" value="1"/>
</dbReference>
<dbReference type="PROSITE" id="PS50022">
    <property type="entry name" value="FA58C_3"/>
    <property type="match status" value="1"/>
</dbReference>
<evidence type="ECO:0000313" key="5">
    <source>
        <dbReference type="Proteomes" id="UP000322499"/>
    </source>
</evidence>
<sequence length="574" mass="58444">MSMASTTTGLPDRYRPLDQLGPDETTPTGVIQSWRAKDRVLNRDVAIRVHVPAGPAAHAWITRALTAGGLATPALAMVYDASEGSVDGGAAGAAYVVNEWIDGETLAHRLSSGPMPERELRLVLRRLAEGVAEAHRVGLAVGGLTLENVVLRPNGLVGLRAVPAAVGTVDGDIKALGALLEACLTGVGPGARPATGPSDLVALARRARSTEPGQGMSSVAAMAALLTERPRTGPTQSITAPRGEDGERGRRRRSWGGRAEAPVRLEPGALPPVPPVRPVPDGPTLAATPPPPVPAGTQPAAVPGPDRDDEEPFGVLGAGDAGTYPAGAHGSHAYGAEAYEADGYEADGYEADAVDPADEEDGARRHRAVVVGLPLLALAVVIALAWWFGSSILSVADSVDEDGTGSTPPSSSAPAEGSDQGGAPAGAPVPITAAEVFDPFGDGEPENDGDVPLTYDGDPATGWSTLTYRGSPAFGNLKPGVGVVYDLGSAQQLSGVTLQSATPGATVEVRTSESATATLEDFAVAADGTLADSTDLAFDEPVTARYVLVWLTGLVEGPDGFAASVNEVETRAAG</sequence>
<gene>
    <name evidence="4" type="ORF">BD833_10939</name>
</gene>
<feature type="compositionally biased region" description="Low complexity" evidence="1">
    <location>
        <begin position="404"/>
        <end position="418"/>
    </location>
</feature>
<keyword evidence="5" id="KW-1185">Reference proteome</keyword>
<reference evidence="4 5" key="1">
    <citation type="submission" date="2019-07" db="EMBL/GenBank/DDBJ databases">
        <title>Genomic Encyclopedia of Archaeal and Bacterial Type Strains, Phase II (KMG-II): from individual species to whole genera.</title>
        <authorList>
            <person name="Goeker M."/>
        </authorList>
    </citation>
    <scope>NUCLEOTIDE SEQUENCE [LARGE SCALE GENOMIC DNA]</scope>
    <source>
        <strain evidence="4 5">DSM 46842</strain>
    </source>
</reference>
<evidence type="ECO:0000259" key="3">
    <source>
        <dbReference type="PROSITE" id="PS50022"/>
    </source>
</evidence>
<dbReference type="InterPro" id="IPR011009">
    <property type="entry name" value="Kinase-like_dom_sf"/>
</dbReference>
<dbReference type="InterPro" id="IPR008979">
    <property type="entry name" value="Galactose-bd-like_sf"/>
</dbReference>
<dbReference type="EMBL" id="VNHW01000009">
    <property type="protein sequence ID" value="TYP86439.1"/>
    <property type="molecule type" value="Genomic_DNA"/>
</dbReference>
<feature type="compositionally biased region" description="Pro residues" evidence="1">
    <location>
        <begin position="269"/>
        <end position="281"/>
    </location>
</feature>
<dbReference type="InterPro" id="IPR000421">
    <property type="entry name" value="FA58C"/>
</dbReference>
<feature type="region of interest" description="Disordered" evidence="1">
    <location>
        <begin position="227"/>
        <end position="320"/>
    </location>
</feature>
<keyword evidence="2" id="KW-0812">Transmembrane</keyword>
<keyword evidence="2" id="KW-1133">Transmembrane helix</keyword>
<accession>A0A5S5CVS1</accession>
<keyword evidence="2" id="KW-0472">Membrane</keyword>
<proteinExistence type="predicted"/>
<dbReference type="SUPFAM" id="SSF56112">
    <property type="entry name" value="Protein kinase-like (PK-like)"/>
    <property type="match status" value="1"/>
</dbReference>
<feature type="compositionally biased region" description="Low complexity" evidence="1">
    <location>
        <begin position="295"/>
        <end position="304"/>
    </location>
</feature>
<dbReference type="SUPFAM" id="SSF49785">
    <property type="entry name" value="Galactose-binding domain-like"/>
    <property type="match status" value="1"/>
</dbReference>
<evidence type="ECO:0000313" key="4">
    <source>
        <dbReference type="EMBL" id="TYP86439.1"/>
    </source>
</evidence>
<comment type="caution">
    <text evidence="4">The sequence shown here is derived from an EMBL/GenBank/DDBJ whole genome shotgun (WGS) entry which is preliminary data.</text>
</comment>